<dbReference type="EMBL" id="AYKW01000045">
    <property type="protein sequence ID" value="PIL26080.1"/>
    <property type="molecule type" value="Genomic_DNA"/>
</dbReference>
<dbReference type="Proteomes" id="UP000230002">
    <property type="component" value="Unassembled WGS sequence"/>
</dbReference>
<proteinExistence type="predicted"/>
<sequence>MSSVSLSTPSSMDVNKDLSELSIVVFSYPSIDNHAHAILREEHKNAYPFEGLITEARSERGLKEDAKYTVACFRATGQLSKLFNLGPNADWEFVKAYRNSLPYERLCRVCMEPTKIQCILIDDGLGLGGADKSKLYDYRWHDRLTGSPTKRIVRVETLAEDILRRLLDKQIAENNVTPTELLVEFTQELTASLQASAADPEVSGFKSIVCYRTGLDISTNPDTNAIERLVIGLILVYMSKGVLRLADKALNDYIVNVTMKVAGDCGKPGLGDNDLTLRLSSPALMQPLIEAYPKTRVVLLHSSYPYTREAGYLTAMYDNVFLDFGEIFPFVSPDGQREVLRQVLELAPTNKIMWSTDALFWPESYYLGALQARQAIFEVMENSMRKLELTLPQAIGIVKRVFFENANNVYNLGLEPYFIRPSP</sequence>
<accession>A0A2G8RX45</accession>
<gene>
    <name evidence="2" type="ORF">GSI_11834</name>
</gene>
<feature type="domain" description="Amidohydrolase-related" evidence="1">
    <location>
        <begin position="263"/>
        <end position="411"/>
    </location>
</feature>
<evidence type="ECO:0000313" key="3">
    <source>
        <dbReference type="Proteomes" id="UP000230002"/>
    </source>
</evidence>
<keyword evidence="3" id="KW-1185">Reference proteome</keyword>
<dbReference type="SUPFAM" id="SSF51556">
    <property type="entry name" value="Metallo-dependent hydrolases"/>
    <property type="match status" value="1"/>
</dbReference>
<organism evidence="2 3">
    <name type="scientific">Ganoderma sinense ZZ0214-1</name>
    <dbReference type="NCBI Taxonomy" id="1077348"/>
    <lineage>
        <taxon>Eukaryota</taxon>
        <taxon>Fungi</taxon>
        <taxon>Dikarya</taxon>
        <taxon>Basidiomycota</taxon>
        <taxon>Agaricomycotina</taxon>
        <taxon>Agaricomycetes</taxon>
        <taxon>Polyporales</taxon>
        <taxon>Polyporaceae</taxon>
        <taxon>Ganoderma</taxon>
    </lineage>
</organism>
<dbReference type="GO" id="GO:0016787">
    <property type="term" value="F:hydrolase activity"/>
    <property type="evidence" value="ECO:0007669"/>
    <property type="project" value="InterPro"/>
</dbReference>
<dbReference type="Pfam" id="PF04909">
    <property type="entry name" value="Amidohydro_2"/>
    <property type="match status" value="1"/>
</dbReference>
<protein>
    <recommendedName>
        <fullName evidence="1">Amidohydrolase-related domain-containing protein</fullName>
    </recommendedName>
</protein>
<dbReference type="STRING" id="1077348.A0A2G8RX45"/>
<name>A0A2G8RX45_9APHY</name>
<dbReference type="PANTHER" id="PTHR43383">
    <property type="entry name" value="NODULIN 6"/>
    <property type="match status" value="1"/>
</dbReference>
<dbReference type="Gene3D" id="3.20.20.140">
    <property type="entry name" value="Metal-dependent hydrolases"/>
    <property type="match status" value="1"/>
</dbReference>
<reference evidence="2 3" key="1">
    <citation type="journal article" date="2015" name="Sci. Rep.">
        <title>Chromosome-level genome map provides insights into diverse defense mechanisms in the medicinal fungus Ganoderma sinense.</title>
        <authorList>
            <person name="Zhu Y."/>
            <person name="Xu J."/>
            <person name="Sun C."/>
            <person name="Zhou S."/>
            <person name="Xu H."/>
            <person name="Nelson D.R."/>
            <person name="Qian J."/>
            <person name="Song J."/>
            <person name="Luo H."/>
            <person name="Xiang L."/>
            <person name="Li Y."/>
            <person name="Xu Z."/>
            <person name="Ji A."/>
            <person name="Wang L."/>
            <person name="Lu S."/>
            <person name="Hayward A."/>
            <person name="Sun W."/>
            <person name="Li X."/>
            <person name="Schwartz D.C."/>
            <person name="Wang Y."/>
            <person name="Chen S."/>
        </authorList>
    </citation>
    <scope>NUCLEOTIDE SEQUENCE [LARGE SCALE GENOMIC DNA]</scope>
    <source>
        <strain evidence="2 3">ZZ0214-1</strain>
    </source>
</reference>
<dbReference type="AlphaFoldDB" id="A0A2G8RX45"/>
<comment type="caution">
    <text evidence="2">The sequence shown here is derived from an EMBL/GenBank/DDBJ whole genome shotgun (WGS) entry which is preliminary data.</text>
</comment>
<evidence type="ECO:0000259" key="1">
    <source>
        <dbReference type="Pfam" id="PF04909"/>
    </source>
</evidence>
<dbReference type="OrthoDB" id="3364440at2759"/>
<evidence type="ECO:0000313" key="2">
    <source>
        <dbReference type="EMBL" id="PIL26080.1"/>
    </source>
</evidence>
<dbReference type="InterPro" id="IPR006680">
    <property type="entry name" value="Amidohydro-rel"/>
</dbReference>
<dbReference type="InterPro" id="IPR032466">
    <property type="entry name" value="Metal_Hydrolase"/>
</dbReference>
<dbReference type="PANTHER" id="PTHR43383:SF2">
    <property type="entry name" value="AMIDOHYDROLASE 2 FAMILY PROTEIN"/>
    <property type="match status" value="1"/>
</dbReference>